<reference evidence="2" key="1">
    <citation type="submission" date="2017-07" db="EMBL/GenBank/DDBJ databases">
        <title>Taro Niue Genome Assembly and Annotation.</title>
        <authorList>
            <person name="Atibalentja N."/>
            <person name="Keating K."/>
            <person name="Fields C.J."/>
        </authorList>
    </citation>
    <scope>NUCLEOTIDE SEQUENCE</scope>
    <source>
        <strain evidence="2">Niue_2</strain>
        <tissue evidence="2">Leaf</tissue>
    </source>
</reference>
<feature type="non-terminal residue" evidence="2">
    <location>
        <position position="1"/>
    </location>
</feature>
<feature type="compositionally biased region" description="Gly residues" evidence="1">
    <location>
        <begin position="22"/>
        <end position="31"/>
    </location>
</feature>
<evidence type="ECO:0000313" key="2">
    <source>
        <dbReference type="EMBL" id="MQL71539.1"/>
    </source>
</evidence>
<evidence type="ECO:0000256" key="1">
    <source>
        <dbReference type="SAM" id="MobiDB-lite"/>
    </source>
</evidence>
<feature type="compositionally biased region" description="Basic residues" evidence="1">
    <location>
        <begin position="1"/>
        <end position="11"/>
    </location>
</feature>
<feature type="region of interest" description="Disordered" evidence="1">
    <location>
        <begin position="1"/>
        <end position="56"/>
    </location>
</feature>
<name>A0A843TT59_COLES</name>
<feature type="region of interest" description="Disordered" evidence="1">
    <location>
        <begin position="313"/>
        <end position="341"/>
    </location>
</feature>
<keyword evidence="3" id="KW-1185">Reference proteome</keyword>
<feature type="compositionally biased region" description="Basic and acidic residues" evidence="1">
    <location>
        <begin position="105"/>
        <end position="121"/>
    </location>
</feature>
<comment type="caution">
    <text evidence="2">The sequence shown here is derived from an EMBL/GenBank/DDBJ whole genome shotgun (WGS) entry which is preliminary data.</text>
</comment>
<dbReference type="AlphaFoldDB" id="A0A843TT59"/>
<accession>A0A843TT59</accession>
<feature type="compositionally biased region" description="Polar residues" evidence="1">
    <location>
        <begin position="313"/>
        <end position="327"/>
    </location>
</feature>
<feature type="region of interest" description="Disordered" evidence="1">
    <location>
        <begin position="218"/>
        <end position="278"/>
    </location>
</feature>
<feature type="compositionally biased region" description="Basic and acidic residues" evidence="1">
    <location>
        <begin position="43"/>
        <end position="56"/>
    </location>
</feature>
<feature type="compositionally biased region" description="Basic and acidic residues" evidence="1">
    <location>
        <begin position="332"/>
        <end position="341"/>
    </location>
</feature>
<proteinExistence type="predicted"/>
<feature type="region of interest" description="Disordered" evidence="1">
    <location>
        <begin position="86"/>
        <end position="145"/>
    </location>
</feature>
<organism evidence="2 3">
    <name type="scientific">Colocasia esculenta</name>
    <name type="common">Wild taro</name>
    <name type="synonym">Arum esculentum</name>
    <dbReference type="NCBI Taxonomy" id="4460"/>
    <lineage>
        <taxon>Eukaryota</taxon>
        <taxon>Viridiplantae</taxon>
        <taxon>Streptophyta</taxon>
        <taxon>Embryophyta</taxon>
        <taxon>Tracheophyta</taxon>
        <taxon>Spermatophyta</taxon>
        <taxon>Magnoliopsida</taxon>
        <taxon>Liliopsida</taxon>
        <taxon>Araceae</taxon>
        <taxon>Aroideae</taxon>
        <taxon>Colocasieae</taxon>
        <taxon>Colocasia</taxon>
    </lineage>
</organism>
<protein>
    <submittedName>
        <fullName evidence="2">Uncharacterized protein</fullName>
    </submittedName>
</protein>
<feature type="compositionally biased region" description="Basic residues" evidence="1">
    <location>
        <begin position="261"/>
        <end position="271"/>
    </location>
</feature>
<evidence type="ECO:0000313" key="3">
    <source>
        <dbReference type="Proteomes" id="UP000652761"/>
    </source>
</evidence>
<dbReference type="Proteomes" id="UP000652761">
    <property type="component" value="Unassembled WGS sequence"/>
</dbReference>
<sequence length="341" mass="37285">MLRREQRRPGRQRSSILYRGRSNGGWGGGGDRLSIEGGAAEAGEGRARHVRAKEGATEAEEVEELGFLLREEQWRPWEVELSTFTPKREYRKSGRRRSWAPCRGRSGEDRGGRGARRDKLCRGVSNEGRGRRRTSSTISRKKSPNFTFFKRQLKTIKKKKKLTPSTPPQQVGWGYPGVSVVPRGKIFPRPKAGQGGGSSTSEGICTCSTAELAEKSCRKGQQIGEEGTQKQTSHESRSSTHPCAGLGTEGGVRPIGPSRPSKAKRLWHSRHVSSASANRLPSTLQLLNAQGSQRQFPNTAPAARTGFVLTEQIRSGGSCSSPQSPKYPSTGHRADSAPDNL</sequence>
<gene>
    <name evidence="2" type="ORF">Taro_003880</name>
</gene>
<feature type="compositionally biased region" description="Basic residues" evidence="1">
    <location>
        <begin position="130"/>
        <end position="143"/>
    </location>
</feature>
<dbReference type="EMBL" id="NMUH01000101">
    <property type="protein sequence ID" value="MQL71539.1"/>
    <property type="molecule type" value="Genomic_DNA"/>
</dbReference>
<feature type="region of interest" description="Disordered" evidence="1">
    <location>
        <begin position="157"/>
        <end position="176"/>
    </location>
</feature>